<gene>
    <name evidence="3" type="ORF">CC678_22860</name>
</gene>
<evidence type="ECO:0000256" key="1">
    <source>
        <dbReference type="SAM" id="Coils"/>
    </source>
</evidence>
<comment type="caution">
    <text evidence="3">The sequence shown here is derived from an EMBL/GenBank/DDBJ whole genome shotgun (WGS) entry which is preliminary data.</text>
</comment>
<evidence type="ECO:0000313" key="3">
    <source>
        <dbReference type="EMBL" id="EDI0143205.1"/>
    </source>
</evidence>
<name>A0A636F9K3_SALEN</name>
<feature type="region of interest" description="Disordered" evidence="2">
    <location>
        <begin position="91"/>
        <end position="110"/>
    </location>
</feature>
<reference evidence="3" key="1">
    <citation type="submission" date="2018-07" db="EMBL/GenBank/DDBJ databases">
        <authorList>
            <person name="Ashton P.M."/>
            <person name="Dallman T."/>
            <person name="Nair S."/>
            <person name="De Pinna E."/>
            <person name="Peters T."/>
            <person name="Grant K."/>
        </authorList>
    </citation>
    <scope>NUCLEOTIDE SEQUENCE</scope>
    <source>
        <strain evidence="3">363642</strain>
    </source>
</reference>
<sequence>MSHSDATGKLIETSELIRCYGEIKQSNVTPEKDMSQMTMSHDVTLLIDKNESEIELLKQQVALLQQRLQDKDEHISSLKQAMLLIESKLPATPDPARQPAVKKSWQFWKK</sequence>
<accession>A0A636F9K3</accession>
<dbReference type="EMBL" id="AAMJNZ010000048">
    <property type="protein sequence ID" value="EDI0143205.1"/>
    <property type="molecule type" value="Genomic_DNA"/>
</dbReference>
<proteinExistence type="predicted"/>
<dbReference type="AlphaFoldDB" id="A0A636F9K3"/>
<feature type="coiled-coil region" evidence="1">
    <location>
        <begin position="47"/>
        <end position="81"/>
    </location>
</feature>
<organism evidence="3">
    <name type="scientific">Salmonella enteritidis</name>
    <dbReference type="NCBI Taxonomy" id="149539"/>
    <lineage>
        <taxon>Bacteria</taxon>
        <taxon>Pseudomonadati</taxon>
        <taxon>Pseudomonadota</taxon>
        <taxon>Gammaproteobacteria</taxon>
        <taxon>Enterobacterales</taxon>
        <taxon>Enterobacteriaceae</taxon>
        <taxon>Salmonella</taxon>
    </lineage>
</organism>
<evidence type="ECO:0000256" key="2">
    <source>
        <dbReference type="SAM" id="MobiDB-lite"/>
    </source>
</evidence>
<keyword evidence="3" id="KW-0238">DNA-binding</keyword>
<protein>
    <submittedName>
        <fullName evidence="3">DNA-binding protein</fullName>
    </submittedName>
</protein>
<dbReference type="GO" id="GO:0003677">
    <property type="term" value="F:DNA binding"/>
    <property type="evidence" value="ECO:0007669"/>
    <property type="project" value="UniProtKB-KW"/>
</dbReference>
<keyword evidence="1" id="KW-0175">Coiled coil</keyword>